<feature type="domain" description="RING-type" evidence="16">
    <location>
        <begin position="144"/>
        <end position="186"/>
    </location>
</feature>
<evidence type="ECO:0000313" key="17">
    <source>
        <dbReference type="EMBL" id="KAJ0981370.1"/>
    </source>
</evidence>
<evidence type="ECO:0000256" key="8">
    <source>
        <dbReference type="ARBA" id="ARBA00022771"/>
    </source>
</evidence>
<evidence type="ECO:0000256" key="4">
    <source>
        <dbReference type="ARBA" id="ARBA00012483"/>
    </source>
</evidence>
<proteinExistence type="inferred from homology"/>
<dbReference type="GO" id="GO:0008270">
    <property type="term" value="F:zinc ion binding"/>
    <property type="evidence" value="ECO:0007669"/>
    <property type="project" value="UniProtKB-KW"/>
</dbReference>
<evidence type="ECO:0000259" key="16">
    <source>
        <dbReference type="PROSITE" id="PS50089"/>
    </source>
</evidence>
<dbReference type="SMART" id="SM00184">
    <property type="entry name" value="RING"/>
    <property type="match status" value="1"/>
</dbReference>
<evidence type="ECO:0000256" key="11">
    <source>
        <dbReference type="ARBA" id="ARBA00022989"/>
    </source>
</evidence>
<comment type="catalytic activity">
    <reaction evidence="1">
        <text>S-ubiquitinyl-[E2 ubiquitin-conjugating enzyme]-L-cysteine + [acceptor protein]-L-lysine = [E2 ubiquitin-conjugating enzyme]-L-cysteine + N(6)-ubiquitinyl-[acceptor protein]-L-lysine.</text>
        <dbReference type="EC" id="2.3.2.27"/>
    </reaction>
</comment>
<dbReference type="EMBL" id="JAGGNH010000002">
    <property type="protein sequence ID" value="KAJ0981370.1"/>
    <property type="molecule type" value="Genomic_DNA"/>
</dbReference>
<evidence type="ECO:0000256" key="6">
    <source>
        <dbReference type="ARBA" id="ARBA00022692"/>
    </source>
</evidence>
<accession>A0A9D5CZU2</accession>
<dbReference type="GO" id="GO:0016020">
    <property type="term" value="C:membrane"/>
    <property type="evidence" value="ECO:0007669"/>
    <property type="project" value="UniProtKB-SubCell"/>
</dbReference>
<keyword evidence="11 15" id="KW-1133">Transmembrane helix</keyword>
<organism evidence="17 18">
    <name type="scientific">Dioscorea zingiberensis</name>
    <dbReference type="NCBI Taxonomy" id="325984"/>
    <lineage>
        <taxon>Eukaryota</taxon>
        <taxon>Viridiplantae</taxon>
        <taxon>Streptophyta</taxon>
        <taxon>Embryophyta</taxon>
        <taxon>Tracheophyta</taxon>
        <taxon>Spermatophyta</taxon>
        <taxon>Magnoliopsida</taxon>
        <taxon>Liliopsida</taxon>
        <taxon>Dioscoreales</taxon>
        <taxon>Dioscoreaceae</taxon>
        <taxon>Dioscorea</taxon>
    </lineage>
</organism>
<dbReference type="InterPro" id="IPR053238">
    <property type="entry name" value="RING-H2_zinc_finger"/>
</dbReference>
<keyword evidence="18" id="KW-1185">Reference proteome</keyword>
<reference evidence="17" key="2">
    <citation type="journal article" date="2022" name="Hortic Res">
        <title>The genome of Dioscorea zingiberensis sheds light on the biosynthesis, origin and evolution of the medicinally important diosgenin saponins.</title>
        <authorList>
            <person name="Li Y."/>
            <person name="Tan C."/>
            <person name="Li Z."/>
            <person name="Guo J."/>
            <person name="Li S."/>
            <person name="Chen X."/>
            <person name="Wang C."/>
            <person name="Dai X."/>
            <person name="Yang H."/>
            <person name="Song W."/>
            <person name="Hou L."/>
            <person name="Xu J."/>
            <person name="Tong Z."/>
            <person name="Xu A."/>
            <person name="Yuan X."/>
            <person name="Wang W."/>
            <person name="Yang Q."/>
            <person name="Chen L."/>
            <person name="Sun Z."/>
            <person name="Wang K."/>
            <person name="Pan B."/>
            <person name="Chen J."/>
            <person name="Bao Y."/>
            <person name="Liu F."/>
            <person name="Qi X."/>
            <person name="Gang D.R."/>
            <person name="Wen J."/>
            <person name="Li J."/>
        </authorList>
    </citation>
    <scope>NUCLEOTIDE SEQUENCE</scope>
    <source>
        <strain evidence="17">Dzin_1.0</strain>
    </source>
</reference>
<evidence type="ECO:0000256" key="5">
    <source>
        <dbReference type="ARBA" id="ARBA00022679"/>
    </source>
</evidence>
<dbReference type="PANTHER" id="PTHR14155:SF263">
    <property type="entry name" value="E3 UBIQUITIN-PROTEIN LIGASE ATL6"/>
    <property type="match status" value="1"/>
</dbReference>
<evidence type="ECO:0000256" key="9">
    <source>
        <dbReference type="ARBA" id="ARBA00022786"/>
    </source>
</evidence>
<evidence type="ECO:0000256" key="15">
    <source>
        <dbReference type="SAM" id="Phobius"/>
    </source>
</evidence>
<dbReference type="InterPro" id="IPR013083">
    <property type="entry name" value="Znf_RING/FYVE/PHD"/>
</dbReference>
<evidence type="ECO:0000256" key="13">
    <source>
        <dbReference type="ARBA" id="ARBA00024209"/>
    </source>
</evidence>
<dbReference type="OrthoDB" id="8062037at2759"/>
<keyword evidence="5" id="KW-0808">Transferase</keyword>
<dbReference type="FunFam" id="3.30.40.10:FF:000187">
    <property type="entry name" value="E3 ubiquitin-protein ligase ATL6"/>
    <property type="match status" value="1"/>
</dbReference>
<dbReference type="PANTHER" id="PTHR14155">
    <property type="entry name" value="RING FINGER DOMAIN-CONTAINING"/>
    <property type="match status" value="1"/>
</dbReference>
<dbReference type="SUPFAM" id="SSF57850">
    <property type="entry name" value="RING/U-box"/>
    <property type="match status" value="1"/>
</dbReference>
<feature type="transmembrane region" description="Helical" evidence="15">
    <location>
        <begin position="72"/>
        <end position="92"/>
    </location>
</feature>
<keyword evidence="12 15" id="KW-0472">Membrane</keyword>
<dbReference type="Pfam" id="PF13639">
    <property type="entry name" value="zf-RING_2"/>
    <property type="match status" value="1"/>
</dbReference>
<dbReference type="Proteomes" id="UP001085076">
    <property type="component" value="Miscellaneous, Linkage group lg02"/>
</dbReference>
<keyword evidence="6 15" id="KW-0812">Transmembrane</keyword>
<evidence type="ECO:0000256" key="1">
    <source>
        <dbReference type="ARBA" id="ARBA00000900"/>
    </source>
</evidence>
<comment type="subcellular location">
    <subcellularLocation>
        <location evidence="2">Membrane</location>
        <topology evidence="2">Single-pass membrane protein</topology>
    </subcellularLocation>
</comment>
<sequence>MSPSPRSNPSAKMATKPLRPINAPVHPSQSIWAQSILLFLLIQTTARCAEAQGPPPSTGVPFLTKPFNPSTAFIITVLIIGFFFVGFLSIYLRRCVRPTAAVDSPPGPLPGIKLGLDPSTLASFPTMPYSEAREHKLGLGALECAVCLLEFEDDETLKLLPRCCHVYHSDCIDAWLASHVTCPVCRANLATAGTHPPADHVAIDVSNDRKAEVAELARIGSRKRELRSRSVRAPQISRSRSAGYLATGLDRFTLRLPAPVKEEIFDEATSSCELRRAASCAVGRSGRWIPRALSVRRARNETDLPALDQV</sequence>
<evidence type="ECO:0000256" key="2">
    <source>
        <dbReference type="ARBA" id="ARBA00004167"/>
    </source>
</evidence>
<evidence type="ECO:0000256" key="12">
    <source>
        <dbReference type="ARBA" id="ARBA00023136"/>
    </source>
</evidence>
<dbReference type="InterPro" id="IPR001841">
    <property type="entry name" value="Znf_RING"/>
</dbReference>
<gene>
    <name evidence="17" type="ORF">J5N97_009625</name>
</gene>
<evidence type="ECO:0000313" key="18">
    <source>
        <dbReference type="Proteomes" id="UP001085076"/>
    </source>
</evidence>
<comment type="pathway">
    <text evidence="3">Protein modification; protein ubiquitination.</text>
</comment>
<comment type="similarity">
    <text evidence="13">Belongs to the RING-type zinc finger family. ATL subfamily.</text>
</comment>
<dbReference type="CDD" id="cd16461">
    <property type="entry name" value="RING-H2_EL5-like"/>
    <property type="match status" value="1"/>
</dbReference>
<dbReference type="Gene3D" id="3.30.40.10">
    <property type="entry name" value="Zinc/RING finger domain, C3HC4 (zinc finger)"/>
    <property type="match status" value="1"/>
</dbReference>
<protein>
    <recommendedName>
        <fullName evidence="4">RING-type E3 ubiquitin transferase</fullName>
        <ecNumber evidence="4">2.3.2.27</ecNumber>
    </recommendedName>
</protein>
<keyword evidence="9" id="KW-0833">Ubl conjugation pathway</keyword>
<dbReference type="GO" id="GO:0061630">
    <property type="term" value="F:ubiquitin protein ligase activity"/>
    <property type="evidence" value="ECO:0007669"/>
    <property type="project" value="UniProtKB-EC"/>
</dbReference>
<evidence type="ECO:0000256" key="3">
    <source>
        <dbReference type="ARBA" id="ARBA00004906"/>
    </source>
</evidence>
<dbReference type="PROSITE" id="PS50089">
    <property type="entry name" value="ZF_RING_2"/>
    <property type="match status" value="1"/>
</dbReference>
<evidence type="ECO:0000256" key="14">
    <source>
        <dbReference type="PROSITE-ProRule" id="PRU00175"/>
    </source>
</evidence>
<dbReference type="EC" id="2.3.2.27" evidence="4"/>
<evidence type="ECO:0000256" key="10">
    <source>
        <dbReference type="ARBA" id="ARBA00022833"/>
    </source>
</evidence>
<comment type="caution">
    <text evidence="17">The sequence shown here is derived from an EMBL/GenBank/DDBJ whole genome shotgun (WGS) entry which is preliminary data.</text>
</comment>
<keyword evidence="8 14" id="KW-0863">Zinc-finger</keyword>
<name>A0A9D5CZU2_9LILI</name>
<keyword evidence="10" id="KW-0862">Zinc</keyword>
<evidence type="ECO:0000256" key="7">
    <source>
        <dbReference type="ARBA" id="ARBA00022723"/>
    </source>
</evidence>
<keyword evidence="7" id="KW-0479">Metal-binding</keyword>
<dbReference type="AlphaFoldDB" id="A0A9D5CZU2"/>
<reference evidence="17" key="1">
    <citation type="submission" date="2021-03" db="EMBL/GenBank/DDBJ databases">
        <authorList>
            <person name="Li Z."/>
            <person name="Yang C."/>
        </authorList>
    </citation>
    <scope>NUCLEOTIDE SEQUENCE</scope>
    <source>
        <strain evidence="17">Dzin_1.0</strain>
        <tissue evidence="17">Leaf</tissue>
    </source>
</reference>